<gene>
    <name evidence="1" type="ORF">M441DRAFT_261930</name>
</gene>
<dbReference type="EMBL" id="KZ679268">
    <property type="protein sequence ID" value="PTB37101.1"/>
    <property type="molecule type" value="Genomic_DNA"/>
</dbReference>
<reference evidence="1 2" key="1">
    <citation type="submission" date="2016-07" db="EMBL/GenBank/DDBJ databases">
        <title>Multiple horizontal gene transfer events from other fungi enriched the ability of initially mycotrophic Trichoderma (Ascomycota) to feed on dead plant biomass.</title>
        <authorList>
            <consortium name="DOE Joint Genome Institute"/>
            <person name="Aerts A."/>
            <person name="Atanasova L."/>
            <person name="Chenthamara K."/>
            <person name="Zhang J."/>
            <person name="Grujic M."/>
            <person name="Henrissat B."/>
            <person name="Kuo A."/>
            <person name="Salamov A."/>
            <person name="Lipzen A."/>
            <person name="Labutti K."/>
            <person name="Barry K."/>
            <person name="Miao Y."/>
            <person name="Rahimi M.J."/>
            <person name="Shen Q."/>
            <person name="Grigoriev I.V."/>
            <person name="Kubicek C.P."/>
            <person name="Druzhinina I.S."/>
        </authorList>
    </citation>
    <scope>NUCLEOTIDE SEQUENCE [LARGE SCALE GENOMIC DNA]</scope>
    <source>
        <strain evidence="1 2">CBS 433.97</strain>
    </source>
</reference>
<keyword evidence="2" id="KW-1185">Reference proteome</keyword>
<accession>A0A2T3YX02</accession>
<dbReference type="Proteomes" id="UP000240493">
    <property type="component" value="Unassembled WGS sequence"/>
</dbReference>
<evidence type="ECO:0000313" key="1">
    <source>
        <dbReference type="EMBL" id="PTB37101.1"/>
    </source>
</evidence>
<sequence length="197" mass="21821">MTTRYARHVDSIRSVAKTTNTPRSNSRAQGIRLAGGVKPLSKLQDPGGGDWRGRGNFLQWVQHPERVRHQTMTMAVSAIFRSLSHLGRGYCGGEVFCRQGWRDGVENETSRLSGMAKMLCCSLLCSERVLRGIRAKYYLLLVVCINAAFGNGAAQAQNGSKDKAGLFIGVADADHFPHPWFMDSTALGNEWRYMSLI</sequence>
<protein>
    <submittedName>
        <fullName evidence="1">Uncharacterized protein</fullName>
    </submittedName>
</protein>
<proteinExistence type="predicted"/>
<evidence type="ECO:0000313" key="2">
    <source>
        <dbReference type="Proteomes" id="UP000240493"/>
    </source>
</evidence>
<organism evidence="1 2">
    <name type="scientific">Trichoderma asperellum (strain ATCC 204424 / CBS 433.97 / NBRC 101777)</name>
    <dbReference type="NCBI Taxonomy" id="1042311"/>
    <lineage>
        <taxon>Eukaryota</taxon>
        <taxon>Fungi</taxon>
        <taxon>Dikarya</taxon>
        <taxon>Ascomycota</taxon>
        <taxon>Pezizomycotina</taxon>
        <taxon>Sordariomycetes</taxon>
        <taxon>Hypocreomycetidae</taxon>
        <taxon>Hypocreales</taxon>
        <taxon>Hypocreaceae</taxon>
        <taxon>Trichoderma</taxon>
    </lineage>
</organism>
<dbReference type="AlphaFoldDB" id="A0A2T3YX02"/>
<name>A0A2T3YX02_TRIA4</name>